<dbReference type="InterPro" id="IPR045518">
    <property type="entry name" value="2EXR"/>
</dbReference>
<organism evidence="2 3">
    <name type="scientific">Fusarium napiforme</name>
    <dbReference type="NCBI Taxonomy" id="42672"/>
    <lineage>
        <taxon>Eukaryota</taxon>
        <taxon>Fungi</taxon>
        <taxon>Dikarya</taxon>
        <taxon>Ascomycota</taxon>
        <taxon>Pezizomycotina</taxon>
        <taxon>Sordariomycetes</taxon>
        <taxon>Hypocreomycetidae</taxon>
        <taxon>Hypocreales</taxon>
        <taxon>Nectriaceae</taxon>
        <taxon>Fusarium</taxon>
        <taxon>Fusarium fujikuroi species complex</taxon>
    </lineage>
</organism>
<name>A0A8H5NEY2_9HYPO</name>
<protein>
    <recommendedName>
        <fullName evidence="1">2EXR domain-containing protein</fullName>
    </recommendedName>
</protein>
<accession>A0A8H5NEY2</accession>
<comment type="caution">
    <text evidence="2">The sequence shown here is derived from an EMBL/GenBank/DDBJ whole genome shotgun (WGS) entry which is preliminary data.</text>
</comment>
<dbReference type="Proteomes" id="UP000574317">
    <property type="component" value="Unassembled WGS sequence"/>
</dbReference>
<dbReference type="EMBL" id="JAAOAO010000104">
    <property type="protein sequence ID" value="KAF5562734.1"/>
    <property type="molecule type" value="Genomic_DNA"/>
</dbReference>
<dbReference type="AlphaFoldDB" id="A0A8H5NEY2"/>
<evidence type="ECO:0000259" key="1">
    <source>
        <dbReference type="Pfam" id="PF20150"/>
    </source>
</evidence>
<feature type="domain" description="2EXR" evidence="1">
    <location>
        <begin position="36"/>
        <end position="143"/>
    </location>
</feature>
<gene>
    <name evidence="2" type="ORF">FNAPI_3053</name>
</gene>
<sequence length="407" mass="47654">MAPANTPSPVRRYNLRSYTPQHLQIFNPPLEPCGDFHLFARFPADVRWLVWQQSLSHERWISIKFNRLDYTCPAQEERKLANSEEYNIVLGHRWRISKLFRTTSESRMAALAFYRVKLPCWYKSKDKNLFRGTLYVCPELDHLRLDSLEYFQRFAHDLWACDPRHVGLINLALRVGYSKDDVMAPIVRNSDIPSLQQGLSRIERLTMMNRRGSKKLWGGLSPGVGDTSRMNYLVPIRGGSQNFNRLPYDPRLYGKDLKRMYLGYRLPRYSFNRWFKLLSTLGVKHEHKVIYQFGSCRGGISGCVGKNFPTISDRESAVDWVRRDNEELGERFERFNRLPELRGQMDFEVTSILEESPQPVVGFWLFSMDSVLTPDDPNIYDTEYPWGNTETVDMSQHMPELCLANIF</sequence>
<evidence type="ECO:0000313" key="2">
    <source>
        <dbReference type="EMBL" id="KAF5562734.1"/>
    </source>
</evidence>
<evidence type="ECO:0000313" key="3">
    <source>
        <dbReference type="Proteomes" id="UP000574317"/>
    </source>
</evidence>
<proteinExistence type="predicted"/>
<reference evidence="2 3" key="1">
    <citation type="submission" date="2020-05" db="EMBL/GenBank/DDBJ databases">
        <title>Identification and distribution of gene clusters putatively required for synthesis of sphingolipid metabolism inhibitors in phylogenetically diverse species of the filamentous fungus Fusarium.</title>
        <authorList>
            <person name="Kim H.-S."/>
            <person name="Busman M."/>
            <person name="Brown D.W."/>
            <person name="Divon H."/>
            <person name="Uhlig S."/>
            <person name="Proctor R.H."/>
        </authorList>
    </citation>
    <scope>NUCLEOTIDE SEQUENCE [LARGE SCALE GENOMIC DNA]</scope>
    <source>
        <strain evidence="2 3">NRRL 25196</strain>
    </source>
</reference>
<keyword evidence="3" id="KW-1185">Reference proteome</keyword>
<dbReference type="Pfam" id="PF20150">
    <property type="entry name" value="2EXR"/>
    <property type="match status" value="1"/>
</dbReference>